<evidence type="ECO:0000313" key="16">
    <source>
        <dbReference type="Proteomes" id="UP001159364"/>
    </source>
</evidence>
<dbReference type="GO" id="GO:0030126">
    <property type="term" value="C:COPI vesicle coat"/>
    <property type="evidence" value="ECO:0007669"/>
    <property type="project" value="UniProtKB-UniRule"/>
</dbReference>
<keyword evidence="6 12" id="KW-0931">ER-Golgi transport</keyword>
<comment type="similarity">
    <text evidence="2 12">Belongs to the adaptor complexes medium subunit family. Delta-COP subfamily.</text>
</comment>
<evidence type="ECO:0000256" key="5">
    <source>
        <dbReference type="ARBA" id="ARBA00022490"/>
    </source>
</evidence>
<dbReference type="SUPFAM" id="SSF49447">
    <property type="entry name" value="Second domain of Mu2 adaptin subunit (ap50) of ap2 adaptor"/>
    <property type="match status" value="1"/>
</dbReference>
<dbReference type="GO" id="GO:0006890">
    <property type="term" value="P:retrograde vesicle-mediated transport, Golgi to endoplasmic reticulum"/>
    <property type="evidence" value="ECO:0007669"/>
    <property type="project" value="UniProtKB-UniRule"/>
</dbReference>
<protein>
    <recommendedName>
        <fullName evidence="12">Coatomer subunit delta</fullName>
    </recommendedName>
</protein>
<dbReference type="CDD" id="cd09254">
    <property type="entry name" value="AP_delta-COPI_MHD"/>
    <property type="match status" value="1"/>
</dbReference>
<dbReference type="CDD" id="cd14830">
    <property type="entry name" value="Delta_COP_N"/>
    <property type="match status" value="1"/>
</dbReference>
<dbReference type="GO" id="GO:0000139">
    <property type="term" value="C:Golgi membrane"/>
    <property type="evidence" value="ECO:0007669"/>
    <property type="project" value="UniProtKB-SubCell"/>
</dbReference>
<dbReference type="InterPro" id="IPR036168">
    <property type="entry name" value="AP2_Mu_C_sf"/>
</dbReference>
<keyword evidence="10" id="KW-0968">Cytoplasmic vesicle</keyword>
<dbReference type="FunFam" id="3.30.450.60:FF:000003">
    <property type="entry name" value="Coatomer subunit delta"/>
    <property type="match status" value="1"/>
</dbReference>
<evidence type="ECO:0000256" key="3">
    <source>
        <dbReference type="ARBA" id="ARBA00011775"/>
    </source>
</evidence>
<organism evidence="15 16">
    <name type="scientific">Erythroxylum novogranatense</name>
    <dbReference type="NCBI Taxonomy" id="1862640"/>
    <lineage>
        <taxon>Eukaryota</taxon>
        <taxon>Viridiplantae</taxon>
        <taxon>Streptophyta</taxon>
        <taxon>Embryophyta</taxon>
        <taxon>Tracheophyta</taxon>
        <taxon>Spermatophyta</taxon>
        <taxon>Magnoliopsida</taxon>
        <taxon>eudicotyledons</taxon>
        <taxon>Gunneridae</taxon>
        <taxon>Pentapetalae</taxon>
        <taxon>rosids</taxon>
        <taxon>fabids</taxon>
        <taxon>Malpighiales</taxon>
        <taxon>Erythroxylaceae</taxon>
        <taxon>Erythroxylum</taxon>
    </lineage>
</organism>
<feature type="domain" description="MHD" evidence="14">
    <location>
        <begin position="336"/>
        <end position="581"/>
    </location>
</feature>
<comment type="function">
    <text evidence="11">The coatomer is a cytosolic protein complex that binds to dilysine motifs and reversibly associates with Golgi non-clathrin-coated vesicles, which further mediate biosynthetic protein transport from the ER, via the Golgi up to the trans Golgi network. Coatomer complex is required for budding from Golgi membranes, and is essential for the retrograde Golgi-to-ER transport of dilysine-tagged proteins.</text>
</comment>
<comment type="subcellular location">
    <subcellularLocation>
        <location evidence="12">Cytoplasm</location>
    </subcellularLocation>
    <subcellularLocation>
        <location evidence="1 12">Golgi apparatus membrane</location>
        <topology evidence="1 12">Peripheral membrane protein</topology>
        <orientation evidence="1 12">Cytoplasmic side</orientation>
    </subcellularLocation>
    <subcellularLocation>
        <location evidence="12">Cytoplasmic vesicle</location>
        <location evidence="12">COPI-coated vesicle membrane</location>
        <topology evidence="12">Peripheral membrane protein</topology>
        <orientation evidence="12">Cytoplasmic side</orientation>
    </subcellularLocation>
</comment>
<feature type="region of interest" description="Disordered" evidence="13">
    <location>
        <begin position="274"/>
        <end position="298"/>
    </location>
</feature>
<evidence type="ECO:0000256" key="4">
    <source>
        <dbReference type="ARBA" id="ARBA00022448"/>
    </source>
</evidence>
<evidence type="ECO:0000256" key="12">
    <source>
        <dbReference type="RuleBase" id="RU366052"/>
    </source>
</evidence>
<evidence type="ECO:0000256" key="8">
    <source>
        <dbReference type="ARBA" id="ARBA00023034"/>
    </source>
</evidence>
<dbReference type="FunFam" id="2.60.40.1170:FF:000007">
    <property type="entry name" value="Coatomer subunit delta"/>
    <property type="match status" value="1"/>
</dbReference>
<evidence type="ECO:0000259" key="14">
    <source>
        <dbReference type="PROSITE" id="PS51072"/>
    </source>
</evidence>
<evidence type="ECO:0000256" key="13">
    <source>
        <dbReference type="SAM" id="MobiDB-lite"/>
    </source>
</evidence>
<dbReference type="EMBL" id="JAIWQS010000007">
    <property type="protein sequence ID" value="KAJ8758690.1"/>
    <property type="molecule type" value="Genomic_DNA"/>
</dbReference>
<evidence type="ECO:0000256" key="6">
    <source>
        <dbReference type="ARBA" id="ARBA00022892"/>
    </source>
</evidence>
<dbReference type="GO" id="GO:0006888">
    <property type="term" value="P:endoplasmic reticulum to Golgi vesicle-mediated transport"/>
    <property type="evidence" value="ECO:0007669"/>
    <property type="project" value="TreeGrafter"/>
</dbReference>
<dbReference type="Pfam" id="PF00928">
    <property type="entry name" value="Adap_comp_sub"/>
    <property type="match status" value="1"/>
</dbReference>
<evidence type="ECO:0000313" key="15">
    <source>
        <dbReference type="EMBL" id="KAJ8758690.1"/>
    </source>
</evidence>
<evidence type="ECO:0000256" key="10">
    <source>
        <dbReference type="ARBA" id="ARBA00023329"/>
    </source>
</evidence>
<evidence type="ECO:0000256" key="2">
    <source>
        <dbReference type="ARBA" id="ARBA00010516"/>
    </source>
</evidence>
<evidence type="ECO:0000256" key="7">
    <source>
        <dbReference type="ARBA" id="ARBA00022927"/>
    </source>
</evidence>
<dbReference type="PANTHER" id="PTHR10121">
    <property type="entry name" value="COATOMER SUBUNIT DELTA"/>
    <property type="match status" value="1"/>
</dbReference>
<dbReference type="Proteomes" id="UP001159364">
    <property type="component" value="Linkage Group LG07"/>
</dbReference>
<evidence type="ECO:0000256" key="9">
    <source>
        <dbReference type="ARBA" id="ARBA00023136"/>
    </source>
</evidence>
<dbReference type="InterPro" id="IPR027059">
    <property type="entry name" value="Coatomer_dsu"/>
</dbReference>
<evidence type="ECO:0000256" key="1">
    <source>
        <dbReference type="ARBA" id="ARBA00004255"/>
    </source>
</evidence>
<name>A0AAV8SX51_9ROSI</name>
<dbReference type="AlphaFoldDB" id="A0AAV8SX51"/>
<comment type="caution">
    <text evidence="15">The sequence shown here is derived from an EMBL/GenBank/DDBJ whole genome shotgun (WGS) entry which is preliminary data.</text>
</comment>
<proteinExistence type="inferred from homology"/>
<evidence type="ECO:0000256" key="11">
    <source>
        <dbReference type="ARBA" id="ARBA00025536"/>
    </source>
</evidence>
<dbReference type="InterPro" id="IPR028565">
    <property type="entry name" value="MHD"/>
</dbReference>
<dbReference type="SUPFAM" id="SSF64356">
    <property type="entry name" value="SNARE-like"/>
    <property type="match status" value="1"/>
</dbReference>
<keyword evidence="8 12" id="KW-0333">Golgi apparatus</keyword>
<keyword evidence="7 12" id="KW-0653">Protein transport</keyword>
<comment type="subunit">
    <text evidence="3 12">Oligomeric complex that consists of at least the alpha, beta, beta', gamma, delta, epsilon and zeta subunits.</text>
</comment>
<dbReference type="PANTHER" id="PTHR10121:SF0">
    <property type="entry name" value="COATOMER SUBUNIT DELTA"/>
    <property type="match status" value="1"/>
</dbReference>
<keyword evidence="9 12" id="KW-0472">Membrane</keyword>
<dbReference type="PROSITE" id="PS51072">
    <property type="entry name" value="MHD"/>
    <property type="match status" value="1"/>
</dbReference>
<gene>
    <name evidence="15" type="ORF">K2173_000411</name>
</gene>
<dbReference type="FunFam" id="2.60.40.1170:FF:000015">
    <property type="entry name" value="Coatomer subunit delta"/>
    <property type="match status" value="1"/>
</dbReference>
<keyword evidence="4 12" id="KW-0813">Transport</keyword>
<dbReference type="Gene3D" id="2.60.40.1170">
    <property type="entry name" value="Mu homology domain, subdomain B"/>
    <property type="match status" value="2"/>
</dbReference>
<dbReference type="GO" id="GO:0015031">
    <property type="term" value="P:protein transport"/>
    <property type="evidence" value="ECO:0007669"/>
    <property type="project" value="UniProtKB-KW"/>
</dbReference>
<dbReference type="InterPro" id="IPR011012">
    <property type="entry name" value="Longin-like_dom_sf"/>
</dbReference>
<dbReference type="Gene3D" id="3.30.450.60">
    <property type="match status" value="1"/>
</dbReference>
<keyword evidence="5 12" id="KW-0963">Cytoplasm</keyword>
<reference evidence="15 16" key="1">
    <citation type="submission" date="2021-09" db="EMBL/GenBank/DDBJ databases">
        <title>Genomic insights and catalytic innovation underlie evolution of tropane alkaloids biosynthesis.</title>
        <authorList>
            <person name="Wang Y.-J."/>
            <person name="Tian T."/>
            <person name="Huang J.-P."/>
            <person name="Huang S.-X."/>
        </authorList>
    </citation>
    <scope>NUCLEOTIDE SEQUENCE [LARGE SCALE GENOMIC DNA]</scope>
    <source>
        <strain evidence="15">KIB-2018</strain>
        <tissue evidence="15">Leaf</tissue>
    </source>
</reference>
<keyword evidence="16" id="KW-1185">Reference proteome</keyword>
<dbReference type="GO" id="GO:0051645">
    <property type="term" value="P:Golgi localization"/>
    <property type="evidence" value="ECO:0007669"/>
    <property type="project" value="TreeGrafter"/>
</dbReference>
<sequence>MACAVLLACTLERRNFASYQAKRTHTALSVLLLLQRKVLIASVCVGSISVKMVVLAASVVSKSGKVIVSRQFVDMSRVRIEGLLAAFPKLVGTGKQHTYVETENVRYVYQPIEALYLLLVTNKQSNILEDLETLRLLSKLVPEYSMSLDEEGISKSAFELIFAFDEVISLGHKENVTVAQVKQYCEMESHEEKLHKLVLQSKINETKDVMKRKASEIDKSKIEKNRGEKGGFISLQSMGSGRIESGFSDMSISSTGSGFGSGSGFGLTSDFDSYSNKSKGRQPSAATAPPKGLGMQLGKSQKTNQFLESLKAEGEVILEDVQPKAGKAKSASLPPTDPITLTVEEKLNVTLKKDGGMSNFDVQGQLSLQILNQEDAHIQVQIETGDEPGVTFKTHPNMNKELFANENTLGLKDPNRPFPTGQTGDAAGVGLLKWRLQTSDESKVPLTINCWPSVSGNETYVNIEYEASSIFDLRNVLISVPLPALREAPSVKQIDGEWRYDSRNSILEWSILLIDDSNRSGSLEFVVPPADASAFFPISVQFSAINTYSNVKVTNIIPLKGGPAPKFSQRTQLLTENYQVV</sequence>
<accession>A0AAV8SX51</accession>